<dbReference type="Proteomes" id="UP001352223">
    <property type="component" value="Unassembled WGS sequence"/>
</dbReference>
<gene>
    <name evidence="2" type="ORF">OKJ48_26145</name>
</gene>
<organism evidence="2 3">
    <name type="scientific">Streptomyces kunmingensis</name>
    <dbReference type="NCBI Taxonomy" id="68225"/>
    <lineage>
        <taxon>Bacteria</taxon>
        <taxon>Bacillati</taxon>
        <taxon>Actinomycetota</taxon>
        <taxon>Actinomycetes</taxon>
        <taxon>Kitasatosporales</taxon>
        <taxon>Streptomycetaceae</taxon>
        <taxon>Streptomyces</taxon>
    </lineage>
</organism>
<evidence type="ECO:0000313" key="2">
    <source>
        <dbReference type="EMBL" id="MEB3963696.1"/>
    </source>
</evidence>
<feature type="region of interest" description="Disordered" evidence="1">
    <location>
        <begin position="1"/>
        <end position="47"/>
    </location>
</feature>
<keyword evidence="3" id="KW-1185">Reference proteome</keyword>
<sequence>MPMARTRSSSSKTWTALAAAVPSSDAGESHERAQAPPGERARGPAVSVSAPVRIADAGAVRLLRPGDRVDVVAARADGGPGVRVLASGARVASVPEESSVPEENAAAGRPGEPMAGGGSLVVLSVGRATAVRLAGAGATSRLAVTLW</sequence>
<protein>
    <submittedName>
        <fullName evidence="2">RcpC/CpaB family pilus assembly protein</fullName>
    </submittedName>
</protein>
<feature type="region of interest" description="Disordered" evidence="1">
    <location>
        <begin position="94"/>
        <end position="114"/>
    </location>
</feature>
<dbReference type="EMBL" id="JAOZYB010000275">
    <property type="protein sequence ID" value="MEB3963696.1"/>
    <property type="molecule type" value="Genomic_DNA"/>
</dbReference>
<feature type="compositionally biased region" description="Polar residues" evidence="1">
    <location>
        <begin position="1"/>
        <end position="14"/>
    </location>
</feature>
<evidence type="ECO:0000256" key="1">
    <source>
        <dbReference type="SAM" id="MobiDB-lite"/>
    </source>
</evidence>
<accession>A0ABU6CHM3</accession>
<feature type="compositionally biased region" description="Low complexity" evidence="1">
    <location>
        <begin position="94"/>
        <end position="107"/>
    </location>
</feature>
<proteinExistence type="predicted"/>
<name>A0ABU6CHM3_9ACTN</name>
<reference evidence="2 3" key="1">
    <citation type="submission" date="2022-10" db="EMBL/GenBank/DDBJ databases">
        <authorList>
            <person name="Xie J."/>
            <person name="Shen N."/>
        </authorList>
    </citation>
    <scope>NUCLEOTIDE SEQUENCE [LARGE SCALE GENOMIC DNA]</scope>
    <source>
        <strain evidence="2 3">DSM 41681</strain>
    </source>
</reference>
<evidence type="ECO:0000313" key="3">
    <source>
        <dbReference type="Proteomes" id="UP001352223"/>
    </source>
</evidence>
<comment type="caution">
    <text evidence="2">The sequence shown here is derived from an EMBL/GenBank/DDBJ whole genome shotgun (WGS) entry which is preliminary data.</text>
</comment>